<gene>
    <name evidence="7 9" type="primary">surE</name>
    <name evidence="9" type="ORF">IAD25_02970</name>
</gene>
<dbReference type="Gene3D" id="3.40.1210.10">
    <property type="entry name" value="Survival protein SurE-like phosphatase/nucleotidase"/>
    <property type="match status" value="1"/>
</dbReference>
<reference evidence="9" key="2">
    <citation type="journal article" date="2021" name="PeerJ">
        <title>Extensive microbial diversity within the chicken gut microbiome revealed by metagenomics and culture.</title>
        <authorList>
            <person name="Gilroy R."/>
            <person name="Ravi A."/>
            <person name="Getino M."/>
            <person name="Pursley I."/>
            <person name="Horton D.L."/>
            <person name="Alikhan N.F."/>
            <person name="Baker D."/>
            <person name="Gharbi K."/>
            <person name="Hall N."/>
            <person name="Watson M."/>
            <person name="Adriaenssens E.M."/>
            <person name="Foster-Nyarko E."/>
            <person name="Jarju S."/>
            <person name="Secka A."/>
            <person name="Antonio M."/>
            <person name="Oren A."/>
            <person name="Chaudhuri R.R."/>
            <person name="La Ragione R."/>
            <person name="Hildebrand F."/>
            <person name="Pallen M.J."/>
        </authorList>
    </citation>
    <scope>NUCLEOTIDE SEQUENCE</scope>
    <source>
        <strain evidence="9">ChiSjej4B22-8349</strain>
    </source>
</reference>
<dbReference type="GO" id="GO:0004309">
    <property type="term" value="F:exopolyphosphatase activity"/>
    <property type="evidence" value="ECO:0007669"/>
    <property type="project" value="TreeGrafter"/>
</dbReference>
<protein>
    <recommendedName>
        <fullName evidence="7">5'-nucleotidase SurE</fullName>
        <ecNumber evidence="7">3.1.3.5</ecNumber>
    </recommendedName>
    <alternativeName>
        <fullName evidence="7">Nucleoside 5'-monophosphate phosphohydrolase</fullName>
    </alternativeName>
</protein>
<dbReference type="InterPro" id="IPR036523">
    <property type="entry name" value="SurE-like_sf"/>
</dbReference>
<dbReference type="Proteomes" id="UP000824130">
    <property type="component" value="Unassembled WGS sequence"/>
</dbReference>
<comment type="function">
    <text evidence="7">Nucleotidase that shows phosphatase activity on nucleoside 5'-monophosphates.</text>
</comment>
<feature type="binding site" evidence="7">
    <location>
        <position position="97"/>
    </location>
    <ligand>
        <name>a divalent metal cation</name>
        <dbReference type="ChEBI" id="CHEBI:60240"/>
    </ligand>
</feature>
<dbReference type="SUPFAM" id="SSF64167">
    <property type="entry name" value="SurE-like"/>
    <property type="match status" value="1"/>
</dbReference>
<dbReference type="Pfam" id="PF01975">
    <property type="entry name" value="SurE"/>
    <property type="match status" value="1"/>
</dbReference>
<evidence type="ECO:0000313" key="9">
    <source>
        <dbReference type="EMBL" id="HIU95657.1"/>
    </source>
</evidence>
<keyword evidence="3 7" id="KW-0963">Cytoplasm</keyword>
<evidence type="ECO:0000256" key="7">
    <source>
        <dbReference type="HAMAP-Rule" id="MF_00060"/>
    </source>
</evidence>
<dbReference type="NCBIfam" id="TIGR00087">
    <property type="entry name" value="surE"/>
    <property type="match status" value="1"/>
</dbReference>
<feature type="binding site" evidence="7">
    <location>
        <position position="8"/>
    </location>
    <ligand>
        <name>a divalent metal cation</name>
        <dbReference type="ChEBI" id="CHEBI:60240"/>
    </ligand>
</feature>
<evidence type="ECO:0000256" key="3">
    <source>
        <dbReference type="ARBA" id="ARBA00022490"/>
    </source>
</evidence>
<accession>A0A9D1N5S5</accession>
<evidence type="ECO:0000313" key="10">
    <source>
        <dbReference type="Proteomes" id="UP000824130"/>
    </source>
</evidence>
<sequence>MNILVANDDGIRARGLTELVRALSGEASVYVCAPDGQRSASGHGITVSKYITVKEEQVEGAEYALSTSGTPADCVKLGMKILSEKGVKIDMLFSGINHGGNLGTDVLYSGTVAAAMEGSICGVPSVAVSVDNHDASHFDCAAHLAVEALRKGHGNLSPGIVLNINTPDLPENEIKGLRFTTLGNREYKEFFAPVDMGDGTKGYRYNGEPVVYEGLPGSIDVIAIQDGYASITPIHRDLTAYEMVEEIKKWRIG</sequence>
<evidence type="ECO:0000256" key="6">
    <source>
        <dbReference type="ARBA" id="ARBA00022801"/>
    </source>
</evidence>
<dbReference type="EMBL" id="DVOB01000067">
    <property type="protein sequence ID" value="HIU95657.1"/>
    <property type="molecule type" value="Genomic_DNA"/>
</dbReference>
<comment type="cofactor">
    <cofactor evidence="7">
        <name>a divalent metal cation</name>
        <dbReference type="ChEBI" id="CHEBI:60240"/>
    </cofactor>
    <text evidence="7">Binds 1 divalent metal cation per subunit.</text>
</comment>
<comment type="catalytic activity">
    <reaction evidence="1 7">
        <text>a ribonucleoside 5'-phosphate + H2O = a ribonucleoside + phosphate</text>
        <dbReference type="Rhea" id="RHEA:12484"/>
        <dbReference type="ChEBI" id="CHEBI:15377"/>
        <dbReference type="ChEBI" id="CHEBI:18254"/>
        <dbReference type="ChEBI" id="CHEBI:43474"/>
        <dbReference type="ChEBI" id="CHEBI:58043"/>
        <dbReference type="EC" id="3.1.3.5"/>
    </reaction>
</comment>
<dbReference type="HAMAP" id="MF_00060">
    <property type="entry name" value="SurE"/>
    <property type="match status" value="1"/>
</dbReference>
<feature type="binding site" evidence="7">
    <location>
        <position position="9"/>
    </location>
    <ligand>
        <name>a divalent metal cation</name>
        <dbReference type="ChEBI" id="CHEBI:60240"/>
    </ligand>
</feature>
<keyword evidence="6 7" id="KW-0378">Hydrolase</keyword>
<dbReference type="AlphaFoldDB" id="A0A9D1N5S5"/>
<comment type="similarity">
    <text evidence="2 7">Belongs to the SurE nucleotidase family.</text>
</comment>
<dbReference type="PANTHER" id="PTHR30457">
    <property type="entry name" value="5'-NUCLEOTIDASE SURE"/>
    <property type="match status" value="1"/>
</dbReference>
<dbReference type="GO" id="GO:0005737">
    <property type="term" value="C:cytoplasm"/>
    <property type="evidence" value="ECO:0007669"/>
    <property type="project" value="UniProtKB-SubCell"/>
</dbReference>
<dbReference type="GO" id="GO:0008254">
    <property type="term" value="F:3'-nucleotidase activity"/>
    <property type="evidence" value="ECO:0007669"/>
    <property type="project" value="TreeGrafter"/>
</dbReference>
<keyword evidence="4 7" id="KW-0479">Metal-binding</keyword>
<dbReference type="InterPro" id="IPR030048">
    <property type="entry name" value="SurE"/>
</dbReference>
<feature type="domain" description="Survival protein SurE-like phosphatase/nucleotidase" evidence="8">
    <location>
        <begin position="3"/>
        <end position="189"/>
    </location>
</feature>
<reference evidence="9" key="1">
    <citation type="submission" date="2020-10" db="EMBL/GenBank/DDBJ databases">
        <authorList>
            <person name="Gilroy R."/>
        </authorList>
    </citation>
    <scope>NUCLEOTIDE SEQUENCE</scope>
    <source>
        <strain evidence="9">ChiSjej4B22-8349</strain>
    </source>
</reference>
<evidence type="ECO:0000256" key="4">
    <source>
        <dbReference type="ARBA" id="ARBA00022723"/>
    </source>
</evidence>
<organism evidence="9 10">
    <name type="scientific">Candidatus Allocopromorpha excrementipullorum</name>
    <dbReference type="NCBI Taxonomy" id="2840743"/>
    <lineage>
        <taxon>Bacteria</taxon>
        <taxon>Bacillati</taxon>
        <taxon>Bacillota</taxon>
        <taxon>Clostridia</taxon>
        <taxon>Eubacteriales</taxon>
        <taxon>Eubacteriaceae</taxon>
        <taxon>Eubacteriaceae incertae sedis</taxon>
        <taxon>Candidatus Allocopromorpha</taxon>
    </lineage>
</organism>
<dbReference type="GO" id="GO:0000166">
    <property type="term" value="F:nucleotide binding"/>
    <property type="evidence" value="ECO:0007669"/>
    <property type="project" value="UniProtKB-KW"/>
</dbReference>
<dbReference type="PANTHER" id="PTHR30457:SF12">
    <property type="entry name" value="5'_3'-NUCLEOTIDASE SURE"/>
    <property type="match status" value="1"/>
</dbReference>
<proteinExistence type="inferred from homology"/>
<comment type="subcellular location">
    <subcellularLocation>
        <location evidence="7">Cytoplasm</location>
    </subcellularLocation>
</comment>
<keyword evidence="5 7" id="KW-0547">Nucleotide-binding</keyword>
<dbReference type="InterPro" id="IPR002828">
    <property type="entry name" value="SurE-like_Pase/nucleotidase"/>
</dbReference>
<name>A0A9D1N5S5_9FIRM</name>
<evidence type="ECO:0000259" key="8">
    <source>
        <dbReference type="Pfam" id="PF01975"/>
    </source>
</evidence>
<comment type="caution">
    <text evidence="9">The sequence shown here is derived from an EMBL/GenBank/DDBJ whole genome shotgun (WGS) entry which is preliminary data.</text>
</comment>
<evidence type="ECO:0000256" key="5">
    <source>
        <dbReference type="ARBA" id="ARBA00022741"/>
    </source>
</evidence>
<dbReference type="GO" id="GO:0046872">
    <property type="term" value="F:metal ion binding"/>
    <property type="evidence" value="ECO:0007669"/>
    <property type="project" value="UniProtKB-UniRule"/>
</dbReference>
<evidence type="ECO:0000256" key="2">
    <source>
        <dbReference type="ARBA" id="ARBA00011062"/>
    </source>
</evidence>
<dbReference type="EC" id="3.1.3.5" evidence="7"/>
<evidence type="ECO:0000256" key="1">
    <source>
        <dbReference type="ARBA" id="ARBA00000815"/>
    </source>
</evidence>
<feature type="binding site" evidence="7">
    <location>
        <position position="39"/>
    </location>
    <ligand>
        <name>a divalent metal cation</name>
        <dbReference type="ChEBI" id="CHEBI:60240"/>
    </ligand>
</feature>
<dbReference type="GO" id="GO:0008253">
    <property type="term" value="F:5'-nucleotidase activity"/>
    <property type="evidence" value="ECO:0007669"/>
    <property type="project" value="UniProtKB-UniRule"/>
</dbReference>